<evidence type="ECO:0000256" key="1">
    <source>
        <dbReference type="SAM" id="MobiDB-lite"/>
    </source>
</evidence>
<reference evidence="2 3" key="1">
    <citation type="journal article" date="2019" name="Genome Biol. Evol.">
        <title>Insights into the evolution of the New World diploid cottons (Gossypium, subgenus Houzingenia) based on genome sequencing.</title>
        <authorList>
            <person name="Grover C.E."/>
            <person name="Arick M.A. 2nd"/>
            <person name="Thrash A."/>
            <person name="Conover J.L."/>
            <person name="Sanders W.S."/>
            <person name="Peterson D.G."/>
            <person name="Frelichowski J.E."/>
            <person name="Scheffler J.A."/>
            <person name="Scheffler B.E."/>
            <person name="Wendel J.F."/>
        </authorList>
    </citation>
    <scope>NUCLEOTIDE SEQUENCE [LARGE SCALE GENOMIC DNA]</scope>
    <source>
        <strain evidence="2">8</strain>
        <tissue evidence="2">Leaf</tissue>
    </source>
</reference>
<sequence>MKGSNGENNEESPTRQIRRKLADSLSPCKCHGARPFNSSKAPIEERKRFMPKEEQQITTERTLVKCLSKCSLFLLFTKNNETMNG</sequence>
<feature type="non-terminal residue" evidence="2">
    <location>
        <position position="1"/>
    </location>
</feature>
<proteinExistence type="predicted"/>
<dbReference type="Proteomes" id="UP000593568">
    <property type="component" value="Unassembled WGS sequence"/>
</dbReference>
<protein>
    <submittedName>
        <fullName evidence="2">Uncharacterized protein</fullName>
    </submittedName>
</protein>
<accession>A0A7J9DYX2</accession>
<keyword evidence="3" id="KW-1185">Reference proteome</keyword>
<gene>
    <name evidence="2" type="ORF">Gotri_014715</name>
</gene>
<organism evidence="2 3">
    <name type="scientific">Gossypium trilobum</name>
    <dbReference type="NCBI Taxonomy" id="34281"/>
    <lineage>
        <taxon>Eukaryota</taxon>
        <taxon>Viridiplantae</taxon>
        <taxon>Streptophyta</taxon>
        <taxon>Embryophyta</taxon>
        <taxon>Tracheophyta</taxon>
        <taxon>Spermatophyta</taxon>
        <taxon>Magnoliopsida</taxon>
        <taxon>eudicotyledons</taxon>
        <taxon>Gunneridae</taxon>
        <taxon>Pentapetalae</taxon>
        <taxon>rosids</taxon>
        <taxon>malvids</taxon>
        <taxon>Malvales</taxon>
        <taxon>Malvaceae</taxon>
        <taxon>Malvoideae</taxon>
        <taxon>Gossypium</taxon>
    </lineage>
</organism>
<feature type="compositionally biased region" description="Basic and acidic residues" evidence="1">
    <location>
        <begin position="42"/>
        <end position="55"/>
    </location>
</feature>
<evidence type="ECO:0000313" key="2">
    <source>
        <dbReference type="EMBL" id="MBA0765535.1"/>
    </source>
</evidence>
<dbReference type="AlphaFoldDB" id="A0A7J9DYX2"/>
<dbReference type="EMBL" id="JABEZW010000005">
    <property type="protein sequence ID" value="MBA0765535.1"/>
    <property type="molecule type" value="Genomic_DNA"/>
</dbReference>
<comment type="caution">
    <text evidence="2">The sequence shown here is derived from an EMBL/GenBank/DDBJ whole genome shotgun (WGS) entry which is preliminary data.</text>
</comment>
<feature type="region of interest" description="Disordered" evidence="1">
    <location>
        <begin position="31"/>
        <end position="55"/>
    </location>
</feature>
<name>A0A7J9DYX2_9ROSI</name>
<evidence type="ECO:0000313" key="3">
    <source>
        <dbReference type="Proteomes" id="UP000593568"/>
    </source>
</evidence>